<keyword evidence="11 16" id="KW-0694">RNA-binding</keyword>
<dbReference type="InterPro" id="IPR005121">
    <property type="entry name" value="Fdx_antiC-bd"/>
</dbReference>
<keyword evidence="5 16" id="KW-0820">tRNA-binding</keyword>
<dbReference type="InterPro" id="IPR009061">
    <property type="entry name" value="DNA-bd_dom_put_sf"/>
</dbReference>
<dbReference type="SUPFAM" id="SSF50249">
    <property type="entry name" value="Nucleic acid-binding proteins"/>
    <property type="match status" value="1"/>
</dbReference>
<keyword evidence="21" id="KW-1185">Reference proteome</keyword>
<name>A0ABQ5USG9_9HYPH</name>
<evidence type="ECO:0000256" key="12">
    <source>
        <dbReference type="ARBA" id="ARBA00022917"/>
    </source>
</evidence>
<comment type="catalytic activity">
    <reaction evidence="14 15">
        <text>tRNA(Phe) + L-phenylalanine + ATP = L-phenylalanyl-tRNA(Phe) + AMP + diphosphate + H(+)</text>
        <dbReference type="Rhea" id="RHEA:19413"/>
        <dbReference type="Rhea" id="RHEA-COMP:9668"/>
        <dbReference type="Rhea" id="RHEA-COMP:9699"/>
        <dbReference type="ChEBI" id="CHEBI:15378"/>
        <dbReference type="ChEBI" id="CHEBI:30616"/>
        <dbReference type="ChEBI" id="CHEBI:33019"/>
        <dbReference type="ChEBI" id="CHEBI:58095"/>
        <dbReference type="ChEBI" id="CHEBI:78442"/>
        <dbReference type="ChEBI" id="CHEBI:78531"/>
        <dbReference type="ChEBI" id="CHEBI:456215"/>
        <dbReference type="EC" id="6.1.1.20"/>
    </reaction>
</comment>
<dbReference type="SUPFAM" id="SSF55681">
    <property type="entry name" value="Class II aaRS and biotin synthetases"/>
    <property type="match status" value="1"/>
</dbReference>
<dbReference type="InterPro" id="IPR012340">
    <property type="entry name" value="NA-bd_OB-fold"/>
</dbReference>
<evidence type="ECO:0000313" key="20">
    <source>
        <dbReference type="EMBL" id="GLQ17270.1"/>
    </source>
</evidence>
<dbReference type="Pfam" id="PF03147">
    <property type="entry name" value="FDX-ACB"/>
    <property type="match status" value="1"/>
</dbReference>
<dbReference type="InterPro" id="IPR020825">
    <property type="entry name" value="Phe-tRNA_synthase-like_B3/B4"/>
</dbReference>
<dbReference type="EMBL" id="BSNI01000002">
    <property type="protein sequence ID" value="GLQ17270.1"/>
    <property type="molecule type" value="Genomic_DNA"/>
</dbReference>
<gene>
    <name evidence="15 20" type="primary">pheT</name>
    <name evidence="20" type="ORF">GCM10007879_15190</name>
</gene>
<feature type="domain" description="TRNA-binding" evidence="17">
    <location>
        <begin position="39"/>
        <end position="149"/>
    </location>
</feature>
<evidence type="ECO:0000256" key="6">
    <source>
        <dbReference type="ARBA" id="ARBA00022598"/>
    </source>
</evidence>
<dbReference type="InterPro" id="IPR005146">
    <property type="entry name" value="B3/B4_tRNA-bd"/>
</dbReference>
<dbReference type="PROSITE" id="PS51447">
    <property type="entry name" value="FDX_ACB"/>
    <property type="match status" value="1"/>
</dbReference>
<feature type="binding site" evidence="15">
    <location>
        <position position="458"/>
    </location>
    <ligand>
        <name>Mg(2+)</name>
        <dbReference type="ChEBI" id="CHEBI:18420"/>
        <note>shared with alpha subunit</note>
    </ligand>
</feature>
<dbReference type="GO" id="GO:0016874">
    <property type="term" value="F:ligase activity"/>
    <property type="evidence" value="ECO:0007669"/>
    <property type="project" value="UniProtKB-KW"/>
</dbReference>
<evidence type="ECO:0000256" key="11">
    <source>
        <dbReference type="ARBA" id="ARBA00022884"/>
    </source>
</evidence>
<dbReference type="NCBIfam" id="TIGR00472">
    <property type="entry name" value="pheT_bact"/>
    <property type="match status" value="1"/>
</dbReference>
<dbReference type="RefSeq" id="WP_284363276.1">
    <property type="nucleotide sequence ID" value="NZ_BSNI01000002.1"/>
</dbReference>
<dbReference type="Gene3D" id="3.30.930.10">
    <property type="entry name" value="Bira Bifunctional Protein, Domain 2"/>
    <property type="match status" value="1"/>
</dbReference>
<dbReference type="InterPro" id="IPR005147">
    <property type="entry name" value="tRNA_synthase_B5-dom"/>
</dbReference>
<dbReference type="Gene3D" id="3.30.56.10">
    <property type="match status" value="2"/>
</dbReference>
<dbReference type="SMART" id="SM00874">
    <property type="entry name" value="B5"/>
    <property type="match status" value="1"/>
</dbReference>
<dbReference type="PANTHER" id="PTHR10947:SF0">
    <property type="entry name" value="PHENYLALANINE--TRNA LIGASE BETA SUBUNIT"/>
    <property type="match status" value="1"/>
</dbReference>
<feature type="domain" description="FDX-ACB" evidence="18">
    <location>
        <begin position="714"/>
        <end position="807"/>
    </location>
</feature>
<dbReference type="Gene3D" id="2.40.50.140">
    <property type="entry name" value="Nucleic acid-binding proteins"/>
    <property type="match status" value="1"/>
</dbReference>
<dbReference type="SUPFAM" id="SSF54991">
    <property type="entry name" value="Anticodon-binding domain of PheRS"/>
    <property type="match status" value="1"/>
</dbReference>
<dbReference type="PROSITE" id="PS50886">
    <property type="entry name" value="TRBD"/>
    <property type="match status" value="1"/>
</dbReference>
<organism evidence="20 21">
    <name type="scientific">Maritalea porphyrae</name>
    <dbReference type="NCBI Taxonomy" id="880732"/>
    <lineage>
        <taxon>Bacteria</taxon>
        <taxon>Pseudomonadati</taxon>
        <taxon>Pseudomonadota</taxon>
        <taxon>Alphaproteobacteria</taxon>
        <taxon>Hyphomicrobiales</taxon>
        <taxon>Devosiaceae</taxon>
        <taxon>Maritalea</taxon>
    </lineage>
</organism>
<evidence type="ECO:0000256" key="9">
    <source>
        <dbReference type="ARBA" id="ARBA00022840"/>
    </source>
</evidence>
<dbReference type="EC" id="6.1.1.20" evidence="15"/>
<dbReference type="PROSITE" id="PS51483">
    <property type="entry name" value="B5"/>
    <property type="match status" value="1"/>
</dbReference>
<evidence type="ECO:0000256" key="7">
    <source>
        <dbReference type="ARBA" id="ARBA00022723"/>
    </source>
</evidence>
<evidence type="ECO:0000259" key="18">
    <source>
        <dbReference type="PROSITE" id="PS51447"/>
    </source>
</evidence>
<dbReference type="SUPFAM" id="SSF56037">
    <property type="entry name" value="PheT/TilS domain"/>
    <property type="match status" value="1"/>
</dbReference>
<keyword evidence="7 15" id="KW-0479">Metal-binding</keyword>
<dbReference type="InterPro" id="IPR041616">
    <property type="entry name" value="PheRS_beta_core"/>
</dbReference>
<accession>A0ABQ5USG9</accession>
<dbReference type="Proteomes" id="UP001161405">
    <property type="component" value="Unassembled WGS sequence"/>
</dbReference>
<dbReference type="InterPro" id="IPR004532">
    <property type="entry name" value="Phe-tRNA-ligase_IIc_bsu_bact"/>
</dbReference>
<dbReference type="NCBIfam" id="NF045760">
    <property type="entry name" value="YtpR"/>
    <property type="match status" value="1"/>
</dbReference>
<comment type="subcellular location">
    <subcellularLocation>
        <location evidence="1 15">Cytoplasm</location>
    </subcellularLocation>
</comment>
<dbReference type="PANTHER" id="PTHR10947">
    <property type="entry name" value="PHENYLALANYL-TRNA SYNTHETASE BETA CHAIN AND LEUCINE-RICH REPEAT-CONTAINING PROTEIN 47"/>
    <property type="match status" value="1"/>
</dbReference>
<dbReference type="Gene3D" id="3.30.70.380">
    <property type="entry name" value="Ferrodoxin-fold anticodon-binding domain"/>
    <property type="match status" value="1"/>
</dbReference>
<protein>
    <recommendedName>
        <fullName evidence="15">Phenylalanine--tRNA ligase beta subunit</fullName>
        <ecNumber evidence="15">6.1.1.20</ecNumber>
    </recommendedName>
    <alternativeName>
        <fullName evidence="15">Phenylalanyl-tRNA synthetase beta subunit</fullName>
        <shortName evidence="15">PheRS</shortName>
    </alternativeName>
</protein>
<evidence type="ECO:0000256" key="8">
    <source>
        <dbReference type="ARBA" id="ARBA00022741"/>
    </source>
</evidence>
<dbReference type="SUPFAM" id="SSF46955">
    <property type="entry name" value="Putative DNA-binding domain"/>
    <property type="match status" value="1"/>
</dbReference>
<dbReference type="InterPro" id="IPR002547">
    <property type="entry name" value="tRNA-bd_dom"/>
</dbReference>
<dbReference type="SMART" id="SM00896">
    <property type="entry name" value="FDX-ACB"/>
    <property type="match status" value="1"/>
</dbReference>
<evidence type="ECO:0000256" key="14">
    <source>
        <dbReference type="ARBA" id="ARBA00049255"/>
    </source>
</evidence>
<dbReference type="SMART" id="SM00873">
    <property type="entry name" value="B3_4"/>
    <property type="match status" value="1"/>
</dbReference>
<keyword evidence="13 15" id="KW-0030">Aminoacyl-tRNA synthetase</keyword>
<dbReference type="Pfam" id="PF17759">
    <property type="entry name" value="tRNA_synthFbeta"/>
    <property type="match status" value="1"/>
</dbReference>
<keyword evidence="6 15" id="KW-0436">Ligase</keyword>
<evidence type="ECO:0000256" key="4">
    <source>
        <dbReference type="ARBA" id="ARBA00022490"/>
    </source>
</evidence>
<feature type="binding site" evidence="15">
    <location>
        <position position="467"/>
    </location>
    <ligand>
        <name>Mg(2+)</name>
        <dbReference type="ChEBI" id="CHEBI:18420"/>
        <note>shared with alpha subunit</note>
    </ligand>
</feature>
<feature type="binding site" evidence="15">
    <location>
        <position position="468"/>
    </location>
    <ligand>
        <name>Mg(2+)</name>
        <dbReference type="ChEBI" id="CHEBI:18420"/>
        <note>shared with alpha subunit</note>
    </ligand>
</feature>
<comment type="cofactor">
    <cofactor evidence="15">
        <name>Mg(2+)</name>
        <dbReference type="ChEBI" id="CHEBI:18420"/>
    </cofactor>
    <text evidence="15">Binds 2 magnesium ions per tetramer.</text>
</comment>
<feature type="domain" description="B5" evidence="19">
    <location>
        <begin position="405"/>
        <end position="480"/>
    </location>
</feature>
<evidence type="ECO:0000256" key="10">
    <source>
        <dbReference type="ARBA" id="ARBA00022842"/>
    </source>
</evidence>
<dbReference type="Pfam" id="PF03484">
    <property type="entry name" value="B5"/>
    <property type="match status" value="1"/>
</dbReference>
<comment type="subunit">
    <text evidence="3 15">Tetramer of two alpha and two beta subunits.</text>
</comment>
<evidence type="ECO:0000256" key="1">
    <source>
        <dbReference type="ARBA" id="ARBA00004496"/>
    </source>
</evidence>
<evidence type="ECO:0000256" key="3">
    <source>
        <dbReference type="ARBA" id="ARBA00011209"/>
    </source>
</evidence>
<proteinExistence type="inferred from homology"/>
<keyword evidence="8 15" id="KW-0547">Nucleotide-binding</keyword>
<keyword evidence="12 15" id="KW-0648">Protein biosynthesis</keyword>
<comment type="caution">
    <text evidence="20">The sequence shown here is derived from an EMBL/GenBank/DDBJ whole genome shotgun (WGS) entry which is preliminary data.</text>
</comment>
<keyword evidence="4 15" id="KW-0963">Cytoplasm</keyword>
<dbReference type="InterPro" id="IPR036690">
    <property type="entry name" value="Fdx_antiC-bd_sf"/>
</dbReference>
<evidence type="ECO:0000256" key="2">
    <source>
        <dbReference type="ARBA" id="ARBA00008653"/>
    </source>
</evidence>
<evidence type="ECO:0000259" key="17">
    <source>
        <dbReference type="PROSITE" id="PS50886"/>
    </source>
</evidence>
<keyword evidence="10 15" id="KW-0460">Magnesium</keyword>
<evidence type="ECO:0000256" key="5">
    <source>
        <dbReference type="ARBA" id="ARBA00022555"/>
    </source>
</evidence>
<dbReference type="CDD" id="cd02796">
    <property type="entry name" value="tRNA_bind_bactPheRS"/>
    <property type="match status" value="1"/>
</dbReference>
<feature type="binding site" evidence="15">
    <location>
        <position position="464"/>
    </location>
    <ligand>
        <name>Mg(2+)</name>
        <dbReference type="ChEBI" id="CHEBI:18420"/>
        <note>shared with alpha subunit</note>
    </ligand>
</feature>
<dbReference type="CDD" id="cd00769">
    <property type="entry name" value="PheRS_beta_core"/>
    <property type="match status" value="1"/>
</dbReference>
<keyword evidence="9 15" id="KW-0067">ATP-binding</keyword>
<sequence length="808" mass="87111">MKFTIDWLKDHLDTKASNDEIIETLTMIGLEVEEVEDQAKVLNDFTVCEVISAEKHPNADKLRVCMVNTGSGDPVKVVCGAPNARTGMKGVFAAVGTYVPGVDFTLTKGNIRGEESNGMLCSERELMLSDEHDGIIDLPEDAPVGTKFVDYAGIDDVVVDIAITPNRGDATGIYGIARDLAAAGIGELKDGIVAPVPATLNGEGDISVDFRFGEGEPQACKMFAGRLFKGVKNGPSPEWLQKRLIAIGLRPINALADITNYISYDRGRPLHAYDADKINGQFHARNAKKGEKILALDGKTYELDETMCILADDNGPLCIGGIMGGEESGCTEDTTNIFMECAWWEPLLIAQTGRKTGIVSDARYRLERHADPEFVLPGIELATKMILEICGGEVHEVTVAGEVKSPEKVIEFPLAEITRLTGLKVPFAEAKAILTRLGFWVAGSGDVVKVNVPSYRPDIEGKADLVEEVMRIVGVDKVPVDPLPRLSGVAPKMLTTIQNRRRIARRTLAARGFHEAVTWSFISEKEATLFGGGADELKLENPIVSDLTDMRPSLLPGLLAAVGRNANRGFADVALFEVGQVFKNDSIDGQLNYATGVRAGTAKFAQVGRDWQGKANKVDVFDAKADALGALDALGMDVNNIQVVAEPADWAHPGRAGRLQLGPKMILGWFGELHPALISELDLTGPVVAFELNLDAIPSPRKKASKAKGALDISDLQPVRRDFAFLADRNVEAGKLVKAANSADKKLIQSTSIFDVFEGEHVGEGKKSVAIEVTLQPRQKTLTDEEIEAVSNKIIAAVEKATGAMLRG</sequence>
<reference evidence="20" key="2">
    <citation type="submission" date="2023-01" db="EMBL/GenBank/DDBJ databases">
        <title>Draft genome sequence of Maritalea porphyrae strain NBRC 107169.</title>
        <authorList>
            <person name="Sun Q."/>
            <person name="Mori K."/>
        </authorList>
    </citation>
    <scope>NUCLEOTIDE SEQUENCE</scope>
    <source>
        <strain evidence="20">NBRC 107169</strain>
    </source>
</reference>
<dbReference type="Gene3D" id="3.50.40.10">
    <property type="entry name" value="Phenylalanyl-trna Synthetase, Chain B, domain 3"/>
    <property type="match status" value="1"/>
</dbReference>
<evidence type="ECO:0000259" key="19">
    <source>
        <dbReference type="PROSITE" id="PS51483"/>
    </source>
</evidence>
<evidence type="ECO:0000256" key="16">
    <source>
        <dbReference type="PROSITE-ProRule" id="PRU00209"/>
    </source>
</evidence>
<evidence type="ECO:0000313" key="21">
    <source>
        <dbReference type="Proteomes" id="UP001161405"/>
    </source>
</evidence>
<dbReference type="Pfam" id="PF01588">
    <property type="entry name" value="tRNA_bind"/>
    <property type="match status" value="1"/>
</dbReference>
<dbReference type="InterPro" id="IPR033714">
    <property type="entry name" value="tRNA_bind_bactPheRS"/>
</dbReference>
<dbReference type="Pfam" id="PF03483">
    <property type="entry name" value="B3_4"/>
    <property type="match status" value="1"/>
</dbReference>
<evidence type="ECO:0000256" key="13">
    <source>
        <dbReference type="ARBA" id="ARBA00023146"/>
    </source>
</evidence>
<dbReference type="InterPro" id="IPR045864">
    <property type="entry name" value="aa-tRNA-synth_II/BPL/LPL"/>
</dbReference>
<reference evidence="20" key="1">
    <citation type="journal article" date="2014" name="Int. J. Syst. Evol. Microbiol.">
        <title>Complete genome of a new Firmicutes species belonging to the dominant human colonic microbiota ('Ruminococcus bicirculans') reveals two chromosomes and a selective capacity to utilize plant glucans.</title>
        <authorList>
            <consortium name="NISC Comparative Sequencing Program"/>
            <person name="Wegmann U."/>
            <person name="Louis P."/>
            <person name="Goesmann A."/>
            <person name="Henrissat B."/>
            <person name="Duncan S.H."/>
            <person name="Flint H.J."/>
        </authorList>
    </citation>
    <scope>NUCLEOTIDE SEQUENCE</scope>
    <source>
        <strain evidence="20">NBRC 107169</strain>
    </source>
</reference>
<comment type="similarity">
    <text evidence="2 15">Belongs to the phenylalanyl-tRNA synthetase beta subunit family. Type 1 subfamily.</text>
</comment>
<dbReference type="HAMAP" id="MF_00283">
    <property type="entry name" value="Phe_tRNA_synth_beta1"/>
    <property type="match status" value="1"/>
</dbReference>
<dbReference type="InterPro" id="IPR045060">
    <property type="entry name" value="Phe-tRNA-ligase_IIc_bsu"/>
</dbReference>
<evidence type="ECO:0000256" key="15">
    <source>
        <dbReference type="HAMAP-Rule" id="MF_00283"/>
    </source>
</evidence>